<dbReference type="Pfam" id="PF01041">
    <property type="entry name" value="DegT_DnrJ_EryC1"/>
    <property type="match status" value="1"/>
</dbReference>
<keyword evidence="3 4" id="KW-0663">Pyridoxal phosphate</keyword>
<dbReference type="Gene3D" id="3.90.1150.10">
    <property type="entry name" value="Aspartate Aminotransferase, domain 1"/>
    <property type="match status" value="1"/>
</dbReference>
<comment type="similarity">
    <text evidence="1 4">Belongs to the DegT/DnrJ/EryC1 family.</text>
</comment>
<feature type="modified residue" description="N6-(pyridoxal phosphate)lysine" evidence="3">
    <location>
        <position position="207"/>
    </location>
</feature>
<evidence type="ECO:0000313" key="5">
    <source>
        <dbReference type="EMBL" id="KIC73576.1"/>
    </source>
</evidence>
<sequence>MQSDHQISSARKRRLWRNFHLFLMQKQTIEQEDIESVMNALKEDAITRGPPVKAFEEAIANDCNVRYAVAFTNGTAALMAAYFAAELQPYDYVISSPNTFIATVGIPLQQKLQIHFTDIDRETGNLDLSQIKKMSSIQLSRGRFIIVPVHFSGLAVDMQALDYLICQPNAVVIEDAAHAIGSFYPSGEKVGSCVYSNMTIFSFHPTKTITTGEGGMVTTNDPGLYHRLLLFRDNGIERENPYLLNAQMPGYYEVHAITGNFNVTSLQGALGLSQLKRLKAFVEKRRLLIQHYRQALKEFLHLKLFTDSQDDITAFHLFVIQIDFEAYQTTRESVMEKLKQQGIGTQVHYIPLYRHPIFKSRNQDWQNLFPNMEAYYKQTLTLPLYPELTTKDIDRICEILKSILK</sequence>
<dbReference type="PIRSF" id="PIRSF000390">
    <property type="entry name" value="PLP_StrS"/>
    <property type="match status" value="1"/>
</dbReference>
<dbReference type="Gene3D" id="3.40.640.10">
    <property type="entry name" value="Type I PLP-dependent aspartate aminotransferase-like (Major domain)"/>
    <property type="match status" value="1"/>
</dbReference>
<reference evidence="5 6" key="1">
    <citation type="journal article" date="2014" name="Mol. Biol. Evol.">
        <title>Massive expansion of Ubiquitination-related gene families within the Chlamydiae.</title>
        <authorList>
            <person name="Domman D."/>
            <person name="Collingro A."/>
            <person name="Lagkouvardos I."/>
            <person name="Gehre L."/>
            <person name="Weinmaier T."/>
            <person name="Rattei T."/>
            <person name="Subtil A."/>
            <person name="Horn M."/>
        </authorList>
    </citation>
    <scope>NUCLEOTIDE SEQUENCE [LARGE SCALE GENOMIC DNA]</scope>
    <source>
        <strain evidence="5 6">EI2</strain>
    </source>
</reference>
<feature type="active site" description="Proton acceptor" evidence="2">
    <location>
        <position position="207"/>
    </location>
</feature>
<proteinExistence type="inferred from homology"/>
<dbReference type="GO" id="GO:0030170">
    <property type="term" value="F:pyridoxal phosphate binding"/>
    <property type="evidence" value="ECO:0007669"/>
    <property type="project" value="TreeGrafter"/>
</dbReference>
<name>A0A0C1JSX5_9BACT</name>
<dbReference type="PANTHER" id="PTHR30244">
    <property type="entry name" value="TRANSAMINASE"/>
    <property type="match status" value="1"/>
</dbReference>
<dbReference type="GO" id="GO:0008483">
    <property type="term" value="F:transaminase activity"/>
    <property type="evidence" value="ECO:0007669"/>
    <property type="project" value="TreeGrafter"/>
</dbReference>
<evidence type="ECO:0000313" key="6">
    <source>
        <dbReference type="Proteomes" id="UP000031465"/>
    </source>
</evidence>
<evidence type="ECO:0000256" key="4">
    <source>
        <dbReference type="RuleBase" id="RU004508"/>
    </source>
</evidence>
<dbReference type="GO" id="GO:0000271">
    <property type="term" value="P:polysaccharide biosynthetic process"/>
    <property type="evidence" value="ECO:0007669"/>
    <property type="project" value="TreeGrafter"/>
</dbReference>
<gene>
    <name evidence="5" type="ORF">DB44_BC00040</name>
</gene>
<evidence type="ECO:0000256" key="3">
    <source>
        <dbReference type="PIRSR" id="PIRSR000390-2"/>
    </source>
</evidence>
<dbReference type="PANTHER" id="PTHR30244:SF34">
    <property type="entry name" value="DTDP-4-AMINO-4,6-DIDEOXYGALACTOSE TRANSAMINASE"/>
    <property type="match status" value="1"/>
</dbReference>
<dbReference type="InterPro" id="IPR015424">
    <property type="entry name" value="PyrdxlP-dep_Trfase"/>
</dbReference>
<dbReference type="InterPro" id="IPR015421">
    <property type="entry name" value="PyrdxlP-dep_Trfase_major"/>
</dbReference>
<dbReference type="InterPro" id="IPR015422">
    <property type="entry name" value="PyrdxlP-dep_Trfase_small"/>
</dbReference>
<comment type="caution">
    <text evidence="5">The sequence shown here is derived from an EMBL/GenBank/DDBJ whole genome shotgun (WGS) entry which is preliminary data.</text>
</comment>
<dbReference type="PATRIC" id="fig|362787.3.peg.338"/>
<evidence type="ECO:0000256" key="1">
    <source>
        <dbReference type="ARBA" id="ARBA00037999"/>
    </source>
</evidence>
<evidence type="ECO:0008006" key="7">
    <source>
        <dbReference type="Google" id="ProtNLM"/>
    </source>
</evidence>
<dbReference type="InterPro" id="IPR000653">
    <property type="entry name" value="DegT/StrS_aminotransferase"/>
</dbReference>
<evidence type="ECO:0000256" key="2">
    <source>
        <dbReference type="PIRSR" id="PIRSR000390-1"/>
    </source>
</evidence>
<dbReference type="SUPFAM" id="SSF53383">
    <property type="entry name" value="PLP-dependent transferases"/>
    <property type="match status" value="1"/>
</dbReference>
<dbReference type="CDD" id="cd00616">
    <property type="entry name" value="AHBA_syn"/>
    <property type="match status" value="1"/>
</dbReference>
<dbReference type="AlphaFoldDB" id="A0A0C1JSX5"/>
<organism evidence="5 6">
    <name type="scientific">Candidatus Protochlamydia amoebophila</name>
    <dbReference type="NCBI Taxonomy" id="362787"/>
    <lineage>
        <taxon>Bacteria</taxon>
        <taxon>Pseudomonadati</taxon>
        <taxon>Chlamydiota</taxon>
        <taxon>Chlamydiia</taxon>
        <taxon>Parachlamydiales</taxon>
        <taxon>Parachlamydiaceae</taxon>
        <taxon>Candidatus Protochlamydia</taxon>
    </lineage>
</organism>
<accession>A0A0C1JSX5</accession>
<dbReference type="EMBL" id="JSAN01000026">
    <property type="protein sequence ID" value="KIC73576.1"/>
    <property type="molecule type" value="Genomic_DNA"/>
</dbReference>
<dbReference type="Proteomes" id="UP000031465">
    <property type="component" value="Unassembled WGS sequence"/>
</dbReference>
<protein>
    <recommendedName>
        <fullName evidence="7">UDP-4-amino-4, 6-dideoxy-N-acetyl-beta-L-altrosamine transaminase</fullName>
    </recommendedName>
</protein>